<feature type="domain" description="HNH nuclease" evidence="2">
    <location>
        <begin position="184"/>
        <end position="246"/>
    </location>
</feature>
<proteinExistence type="predicted"/>
<gene>
    <name evidence="3" type="ORF">QR685DRAFT_560079</name>
</gene>
<evidence type="ECO:0000256" key="1">
    <source>
        <dbReference type="SAM" id="MobiDB-lite"/>
    </source>
</evidence>
<protein>
    <recommendedName>
        <fullName evidence="2">HNH nuclease domain-containing protein</fullName>
    </recommendedName>
</protein>
<organism evidence="3 4">
    <name type="scientific">Neurospora intermedia</name>
    <dbReference type="NCBI Taxonomy" id="5142"/>
    <lineage>
        <taxon>Eukaryota</taxon>
        <taxon>Fungi</taxon>
        <taxon>Dikarya</taxon>
        <taxon>Ascomycota</taxon>
        <taxon>Pezizomycotina</taxon>
        <taxon>Sordariomycetes</taxon>
        <taxon>Sordariomycetidae</taxon>
        <taxon>Sordariales</taxon>
        <taxon>Sordariaceae</taxon>
        <taxon>Neurospora</taxon>
    </lineage>
</organism>
<feature type="region of interest" description="Disordered" evidence="1">
    <location>
        <begin position="427"/>
        <end position="461"/>
    </location>
</feature>
<dbReference type="InterPro" id="IPR003615">
    <property type="entry name" value="HNH_nuc"/>
</dbReference>
<feature type="compositionally biased region" description="Acidic residues" evidence="1">
    <location>
        <begin position="435"/>
        <end position="455"/>
    </location>
</feature>
<keyword evidence="4" id="KW-1185">Reference proteome</keyword>
<comment type="caution">
    <text evidence="3">The sequence shown here is derived from an EMBL/GenBank/DDBJ whole genome shotgun (WGS) entry which is preliminary data.</text>
</comment>
<reference evidence="3 4" key="1">
    <citation type="submission" date="2023-09" db="EMBL/GenBank/DDBJ databases">
        <title>Multi-omics analysis of a traditional fermented food reveals byproduct-associated fungal strains for waste-to-food upcycling.</title>
        <authorList>
            <consortium name="Lawrence Berkeley National Laboratory"/>
            <person name="Rekdal V.M."/>
            <person name="Villalobos-Escobedo J.M."/>
            <person name="Rodriguez-Valeron N."/>
            <person name="Garcia M.O."/>
            <person name="Vasquez D.P."/>
            <person name="Damayanti I."/>
            <person name="Sorensen P.M."/>
            <person name="Baidoo E.E."/>
            <person name="De Carvalho A.C."/>
            <person name="Riley R."/>
            <person name="Lipzen A."/>
            <person name="He G."/>
            <person name="Yan M."/>
            <person name="Haridas S."/>
            <person name="Daum C."/>
            <person name="Yoshinaga Y."/>
            <person name="Ng V."/>
            <person name="Grigoriev I.V."/>
            <person name="Munk R."/>
            <person name="Nuraida L."/>
            <person name="Wijaya C.H."/>
            <person name="Morales P.-C."/>
            <person name="Keasling J.D."/>
        </authorList>
    </citation>
    <scope>NUCLEOTIDE SEQUENCE [LARGE SCALE GENOMIC DNA]</scope>
    <source>
        <strain evidence="3 4">FGSC 2613</strain>
    </source>
</reference>
<evidence type="ECO:0000313" key="4">
    <source>
        <dbReference type="Proteomes" id="UP001451303"/>
    </source>
</evidence>
<name>A0ABR3DJD1_NEUIN</name>
<dbReference type="Proteomes" id="UP001451303">
    <property type="component" value="Unassembled WGS sequence"/>
</dbReference>
<evidence type="ECO:0000259" key="2">
    <source>
        <dbReference type="Pfam" id="PF13391"/>
    </source>
</evidence>
<evidence type="ECO:0000313" key="3">
    <source>
        <dbReference type="EMBL" id="KAL0472784.1"/>
    </source>
</evidence>
<sequence>MTPKSLVSNPVFHEPVRKTVEQFLSECNIIRPVQMDYTRRELNSLSTSDAEFWRTAAELAGCKIKALEAETKYLEARQLLDPNDDPDEDDRVRWTDTMTGRMRAASLEKQLYQMQADRIARGDVLSREFVSLATGYLGVHVTTENLVGKGQQMTRAERVEFRQSLLAAYDAGRSKNVNLIFDPVTGTYQQYCWMVAVHIVPRKLGHETLSALFQQDTPPNPFSPDNGLLLPRPVAQALDHGALAIVPNIEDEAYDSPEALTKWNEHEPKEYRWIVIDEQAELFLDAPTFVPRSQPGILHEFMPKILWTRELRFLYLHQALFVALLGRELTTPGGKEDLKFNMDTPSWLTLGIDIEKTQEMVEIALLALTRAIEIRQTRLEEEASEEVGEEELRDEEDEFDWNSRRLPYWEFSKDEIIEKMMEKMMEKVVGGEEKVNDDDDDDSEEEEEGSDDSDSSWDFCL</sequence>
<dbReference type="Pfam" id="PF13391">
    <property type="entry name" value="HNH_2"/>
    <property type="match status" value="1"/>
</dbReference>
<dbReference type="EMBL" id="JAVLET010000002">
    <property type="protein sequence ID" value="KAL0472784.1"/>
    <property type="molecule type" value="Genomic_DNA"/>
</dbReference>
<accession>A0ABR3DJD1</accession>